<evidence type="ECO:0000313" key="7">
    <source>
        <dbReference type="Proteomes" id="UP000440578"/>
    </source>
</evidence>
<evidence type="ECO:0000256" key="4">
    <source>
        <dbReference type="ARBA" id="ARBA00022840"/>
    </source>
</evidence>
<dbReference type="EMBL" id="VIIS01001096">
    <property type="protein sequence ID" value="KAF0302092.1"/>
    <property type="molecule type" value="Genomic_DNA"/>
</dbReference>
<accession>A0A6A4WH05</accession>
<dbReference type="GO" id="GO:0070478">
    <property type="term" value="P:nuclear-transcribed mRNA catabolic process, 3'-5' exonucleolytic nonsense-mediated decay"/>
    <property type="evidence" value="ECO:0007669"/>
    <property type="project" value="TreeGrafter"/>
</dbReference>
<evidence type="ECO:0000256" key="2">
    <source>
        <dbReference type="ARBA" id="ARBA00022801"/>
    </source>
</evidence>
<dbReference type="SUPFAM" id="SSF52540">
    <property type="entry name" value="P-loop containing nucleoside triphosphate hydrolases"/>
    <property type="match status" value="1"/>
</dbReference>
<keyword evidence="2" id="KW-0378">Hydrolase</keyword>
<comment type="catalytic activity">
    <reaction evidence="5">
        <text>ATP + H2O = ADP + phosphate + H(+)</text>
        <dbReference type="Rhea" id="RHEA:13065"/>
        <dbReference type="ChEBI" id="CHEBI:15377"/>
        <dbReference type="ChEBI" id="CHEBI:15378"/>
        <dbReference type="ChEBI" id="CHEBI:30616"/>
        <dbReference type="ChEBI" id="CHEBI:43474"/>
        <dbReference type="ChEBI" id="CHEBI:456216"/>
        <dbReference type="EC" id="3.6.4.13"/>
    </reaction>
</comment>
<dbReference type="InterPro" id="IPR050699">
    <property type="entry name" value="RNA-DNA_Helicase"/>
</dbReference>
<dbReference type="GO" id="GO:0003724">
    <property type="term" value="F:RNA helicase activity"/>
    <property type="evidence" value="ECO:0007669"/>
    <property type="project" value="UniProtKB-EC"/>
</dbReference>
<dbReference type="GO" id="GO:0005524">
    <property type="term" value="F:ATP binding"/>
    <property type="evidence" value="ECO:0007669"/>
    <property type="project" value="UniProtKB-KW"/>
</dbReference>
<dbReference type="Proteomes" id="UP000440578">
    <property type="component" value="Unassembled WGS sequence"/>
</dbReference>
<proteinExistence type="predicted"/>
<dbReference type="Gene3D" id="3.40.50.300">
    <property type="entry name" value="P-loop containing nucleotide triphosphate hydrolases"/>
    <property type="match status" value="1"/>
</dbReference>
<dbReference type="PANTHER" id="PTHR12131:SF1">
    <property type="entry name" value="ATP-DEPENDENT RNA HELICASE SUPV3L1, MITOCHONDRIAL-RELATED"/>
    <property type="match status" value="1"/>
</dbReference>
<sequence length="119" mass="13011">MPASAVSPLRSNSPLPLRQPEPALVLSTAAASDARARSGRALRSSQWAEEVDISRPVEDFHRQVPNMAHRYPYELDTFQKLAILHMERGESVFVAAHTSAGKTAVAEYAIALSQRNGTK</sequence>
<dbReference type="GO" id="GO:0055087">
    <property type="term" value="C:Ski complex"/>
    <property type="evidence" value="ECO:0007669"/>
    <property type="project" value="TreeGrafter"/>
</dbReference>
<gene>
    <name evidence="6" type="primary">SKI2</name>
    <name evidence="6" type="ORF">FJT64_025805</name>
</gene>
<keyword evidence="4" id="KW-0067">ATP-binding</keyword>
<dbReference type="AlphaFoldDB" id="A0A6A4WH05"/>
<organism evidence="6 7">
    <name type="scientific">Amphibalanus amphitrite</name>
    <name type="common">Striped barnacle</name>
    <name type="synonym">Balanus amphitrite</name>
    <dbReference type="NCBI Taxonomy" id="1232801"/>
    <lineage>
        <taxon>Eukaryota</taxon>
        <taxon>Metazoa</taxon>
        <taxon>Ecdysozoa</taxon>
        <taxon>Arthropoda</taxon>
        <taxon>Crustacea</taxon>
        <taxon>Multicrustacea</taxon>
        <taxon>Cirripedia</taxon>
        <taxon>Thoracica</taxon>
        <taxon>Thoracicalcarea</taxon>
        <taxon>Balanomorpha</taxon>
        <taxon>Balanoidea</taxon>
        <taxon>Balanidae</taxon>
        <taxon>Amphibalaninae</taxon>
        <taxon>Amphibalanus</taxon>
    </lineage>
</organism>
<evidence type="ECO:0000256" key="5">
    <source>
        <dbReference type="ARBA" id="ARBA00047984"/>
    </source>
</evidence>
<keyword evidence="1" id="KW-0547">Nucleotide-binding</keyword>
<evidence type="ECO:0000256" key="3">
    <source>
        <dbReference type="ARBA" id="ARBA00022806"/>
    </source>
</evidence>
<dbReference type="OrthoDB" id="64767at2759"/>
<protein>
    <submittedName>
        <fullName evidence="6">Antiviral helicase SKI2</fullName>
    </submittedName>
</protein>
<comment type="caution">
    <text evidence="6">The sequence shown here is derived from an EMBL/GenBank/DDBJ whole genome shotgun (WGS) entry which is preliminary data.</text>
</comment>
<keyword evidence="7" id="KW-1185">Reference proteome</keyword>
<name>A0A6A4WH05_AMPAM</name>
<keyword evidence="3 6" id="KW-0347">Helicase</keyword>
<evidence type="ECO:0000313" key="6">
    <source>
        <dbReference type="EMBL" id="KAF0302092.1"/>
    </source>
</evidence>
<dbReference type="InterPro" id="IPR027417">
    <property type="entry name" value="P-loop_NTPase"/>
</dbReference>
<reference evidence="6 7" key="1">
    <citation type="submission" date="2019-07" db="EMBL/GenBank/DDBJ databases">
        <title>Draft genome assembly of a fouling barnacle, Amphibalanus amphitrite (Darwin, 1854): The first reference genome for Thecostraca.</title>
        <authorList>
            <person name="Kim W."/>
        </authorList>
    </citation>
    <scope>NUCLEOTIDE SEQUENCE [LARGE SCALE GENOMIC DNA]</scope>
    <source>
        <strain evidence="6">SNU_AA5</strain>
        <tissue evidence="6">Soma without cirri and trophi</tissue>
    </source>
</reference>
<dbReference type="GO" id="GO:0016787">
    <property type="term" value="F:hydrolase activity"/>
    <property type="evidence" value="ECO:0007669"/>
    <property type="project" value="UniProtKB-KW"/>
</dbReference>
<dbReference type="PANTHER" id="PTHR12131">
    <property type="entry name" value="ATP-DEPENDENT RNA AND DNA HELICASE"/>
    <property type="match status" value="1"/>
</dbReference>
<evidence type="ECO:0000256" key="1">
    <source>
        <dbReference type="ARBA" id="ARBA00022741"/>
    </source>
</evidence>